<gene>
    <name evidence="8" type="ORF">HMPREF9336_02255</name>
</gene>
<dbReference type="Pfam" id="PF07291">
    <property type="entry name" value="MauE"/>
    <property type="match status" value="1"/>
</dbReference>
<dbReference type="AlphaFoldDB" id="E5XRY3"/>
<dbReference type="STRING" id="679197.HMPREF9336_02255"/>
<evidence type="ECO:0000256" key="4">
    <source>
        <dbReference type="ARBA" id="ARBA00023136"/>
    </source>
</evidence>
<dbReference type="Proteomes" id="UP000004816">
    <property type="component" value="Unassembled WGS sequence"/>
</dbReference>
<evidence type="ECO:0000256" key="6">
    <source>
        <dbReference type="SAM" id="Phobius"/>
    </source>
</evidence>
<evidence type="ECO:0000256" key="2">
    <source>
        <dbReference type="ARBA" id="ARBA00022692"/>
    </source>
</evidence>
<feature type="region of interest" description="Disordered" evidence="5">
    <location>
        <begin position="156"/>
        <end position="191"/>
    </location>
</feature>
<sequence length="191" mass="19733">MLVPVVSLAARLGLAAVWLFAGVPKLLLSEPELNEIAVSAFRLLPDWAVRPVAAVQPGFEVALGVALLIGFGARAAAALSALLLAGYIAGIVWVWAHGYQIDCGCFSQGGEDPSATGWGYAKDIARDAGFLALALWLVAKPRSWAALGPGSRLPLRPADDAEAAEDEPAVGPVPLESSPAPAENNATKTEA</sequence>
<comment type="caution">
    <text evidence="8">The sequence shown here is derived from an EMBL/GenBank/DDBJ whole genome shotgun (WGS) entry which is preliminary data.</text>
</comment>
<keyword evidence="9" id="KW-1185">Reference proteome</keyword>
<dbReference type="OrthoDB" id="5422529at2"/>
<dbReference type="GO" id="GO:0030416">
    <property type="term" value="P:methylamine metabolic process"/>
    <property type="evidence" value="ECO:0007669"/>
    <property type="project" value="InterPro"/>
</dbReference>
<evidence type="ECO:0000256" key="5">
    <source>
        <dbReference type="SAM" id="MobiDB-lite"/>
    </source>
</evidence>
<keyword evidence="3 6" id="KW-1133">Transmembrane helix</keyword>
<dbReference type="HOGENOM" id="CLU_101331_0_0_11"/>
<evidence type="ECO:0000256" key="1">
    <source>
        <dbReference type="ARBA" id="ARBA00004141"/>
    </source>
</evidence>
<dbReference type="EMBL" id="ACZI02000002">
    <property type="protein sequence ID" value="EFV12881.1"/>
    <property type="molecule type" value="Genomic_DNA"/>
</dbReference>
<feature type="transmembrane region" description="Helical" evidence="6">
    <location>
        <begin position="78"/>
        <end position="96"/>
    </location>
</feature>
<feature type="transmembrane region" description="Helical" evidence="6">
    <location>
        <begin position="53"/>
        <end position="71"/>
    </location>
</feature>
<keyword evidence="4 6" id="KW-0472">Membrane</keyword>
<proteinExistence type="predicted"/>
<dbReference type="eggNOG" id="COG2259">
    <property type="taxonomic scope" value="Bacteria"/>
</dbReference>
<organism evidence="8 9">
    <name type="scientific">Segniliparus rugosus (strain ATCC BAA-974 / DSM 45345 / CCUG 50838 / CIP 108380 / JCM 13579 / CDC 945)</name>
    <dbReference type="NCBI Taxonomy" id="679197"/>
    <lineage>
        <taxon>Bacteria</taxon>
        <taxon>Bacillati</taxon>
        <taxon>Actinomycetota</taxon>
        <taxon>Actinomycetes</taxon>
        <taxon>Mycobacteriales</taxon>
        <taxon>Segniliparaceae</taxon>
        <taxon>Segniliparus</taxon>
    </lineage>
</organism>
<dbReference type="InterPro" id="IPR009908">
    <property type="entry name" value="Methylamine_util_MauE"/>
</dbReference>
<evidence type="ECO:0000259" key="7">
    <source>
        <dbReference type="Pfam" id="PF07291"/>
    </source>
</evidence>
<accession>E5XRY3</accession>
<feature type="domain" description="Methylamine utilisation protein MauE" evidence="7">
    <location>
        <begin position="5"/>
        <end position="139"/>
    </location>
</feature>
<comment type="subcellular location">
    <subcellularLocation>
        <location evidence="1">Membrane</location>
        <topology evidence="1">Multi-pass membrane protein</topology>
    </subcellularLocation>
</comment>
<evidence type="ECO:0000256" key="3">
    <source>
        <dbReference type="ARBA" id="ARBA00022989"/>
    </source>
</evidence>
<keyword evidence="2 6" id="KW-0812">Transmembrane</keyword>
<reference evidence="8 9" key="1">
    <citation type="journal article" date="2011" name="Stand. Genomic Sci.">
        <title>High quality draft genome sequence of Segniliparus rugosus CDC 945(T)= (ATCC BAA-974(T)).</title>
        <authorList>
            <person name="Earl A.M."/>
            <person name="Desjardins C.A."/>
            <person name="Fitzgerald M.G."/>
            <person name="Arachchi H.M."/>
            <person name="Zeng Q."/>
            <person name="Mehta T."/>
            <person name="Griggs A."/>
            <person name="Birren B.W."/>
            <person name="Toney N.C."/>
            <person name="Carr J."/>
            <person name="Posey J."/>
            <person name="Butler W.R."/>
        </authorList>
    </citation>
    <scope>NUCLEOTIDE SEQUENCE [LARGE SCALE GENOMIC DNA]</scope>
    <source>
        <strain evidence="9">ATCC BAA-974 / DSM 45345 / CCUG 50838 / CIP 108380 / JCM 13579 / CDC 945</strain>
    </source>
</reference>
<protein>
    <recommendedName>
        <fullName evidence="7">Methylamine utilisation protein MauE domain-containing protein</fullName>
    </recommendedName>
</protein>
<dbReference type="GO" id="GO:0016020">
    <property type="term" value="C:membrane"/>
    <property type="evidence" value="ECO:0007669"/>
    <property type="project" value="UniProtKB-SubCell"/>
</dbReference>
<dbReference type="UniPathway" id="UPA00895"/>
<evidence type="ECO:0000313" key="9">
    <source>
        <dbReference type="Proteomes" id="UP000004816"/>
    </source>
</evidence>
<evidence type="ECO:0000313" key="8">
    <source>
        <dbReference type="EMBL" id="EFV12881.1"/>
    </source>
</evidence>
<name>E5XRY3_SEGRC</name>